<organism evidence="3 5">
    <name type="scientific">Paracoccus halophilus</name>
    <dbReference type="NCBI Taxonomy" id="376733"/>
    <lineage>
        <taxon>Bacteria</taxon>
        <taxon>Pseudomonadati</taxon>
        <taxon>Pseudomonadota</taxon>
        <taxon>Alphaproteobacteria</taxon>
        <taxon>Rhodobacterales</taxon>
        <taxon>Paracoccaceae</taxon>
        <taxon>Paracoccus</taxon>
    </lineage>
</organism>
<dbReference type="EMBL" id="FOJO01000036">
    <property type="protein sequence ID" value="SFA61450.1"/>
    <property type="molecule type" value="Genomic_DNA"/>
</dbReference>
<evidence type="ECO:0000313" key="3">
    <source>
        <dbReference type="EMBL" id="KGJ01642.1"/>
    </source>
</evidence>
<dbReference type="Proteomes" id="UP000182312">
    <property type="component" value="Unassembled WGS sequence"/>
</dbReference>
<dbReference type="InterPro" id="IPR007069">
    <property type="entry name" value="Transposase_32"/>
</dbReference>
<dbReference type="GO" id="GO:0006313">
    <property type="term" value="P:DNA transposition"/>
    <property type="evidence" value="ECO:0007669"/>
    <property type="project" value="InterPro"/>
</dbReference>
<dbReference type="GO" id="GO:0004803">
    <property type="term" value="F:transposase activity"/>
    <property type="evidence" value="ECO:0007669"/>
    <property type="project" value="InterPro"/>
</dbReference>
<feature type="domain" description="Transposase zinc-binding" evidence="2">
    <location>
        <begin position="9"/>
        <end position="100"/>
    </location>
</feature>
<sequence>MPGLEVADIFRRHGPAYVQARAGRIGLVERRVMSAIKLCRTAELGGHVEGCRACGTVRVAYNSCRNRHCPKCQGAVARDWLAARAGDLLPVPYFHVVFTLPPEIAAIAFQNKKAVYSILFRTAAETLRAIAADPKHLGAGIGLIAVLHSWGQTLNYHPHLHCIVPGGGPSPDGSCWISCRPGFFLPVRVLSRLYRRLFLQALRAAFDAGQLQFFGEILNLADPPAFTGLLTLAGRREWVVYAKPPFGGPEQVLAYLSRYTHRVAIANSRLIGMEDSKVTFRWRDYRHGHRPRRMTLDADEVIRRFLLHTLPDGVHRIRHYGFLANGQRATRLAACRALLAAGVPATTVRAGPAMKAAPVPHPCPCCGRPMVTLAVWYHGQAPPGRPYWNDSS</sequence>
<keyword evidence="5" id="KW-1185">Reference proteome</keyword>
<feature type="domain" description="Transposase IS801/IS1294" evidence="1">
    <location>
        <begin position="142"/>
        <end position="326"/>
    </location>
</feature>
<dbReference type="GO" id="GO:0003677">
    <property type="term" value="F:DNA binding"/>
    <property type="evidence" value="ECO:0007669"/>
    <property type="project" value="InterPro"/>
</dbReference>
<name>A0A099EUF1_9RHOB</name>
<dbReference type="eggNOG" id="COG0517">
    <property type="taxonomic scope" value="Bacteria"/>
</dbReference>
<dbReference type="InterPro" id="IPR026889">
    <property type="entry name" value="Zn_Tnp"/>
</dbReference>
<gene>
    <name evidence="3" type="ORF">IT41_19630</name>
    <name evidence="4" type="ORF">SAMN04487972_13619</name>
</gene>
<dbReference type="RefSeq" id="WP_036744268.1">
    <property type="nucleotide sequence ID" value="NZ_FOJO01000036.1"/>
</dbReference>
<accession>A0A099EUF1</accession>
<reference evidence="3 5" key="2">
    <citation type="submission" date="2014-10" db="EMBL/GenBank/DDBJ databases">
        <title>Paracoccus sanguinis sp. nov., isolated from clinical specimens of New York State patients.</title>
        <authorList>
            <person name="Mingle L.A."/>
            <person name="Cole J.A."/>
            <person name="Lapierre P."/>
            <person name="Musser K.A."/>
        </authorList>
    </citation>
    <scope>NUCLEOTIDE SEQUENCE [LARGE SCALE GENOMIC DNA]</scope>
    <source>
        <strain evidence="3 5">JCM 14014</strain>
    </source>
</reference>
<dbReference type="PANTHER" id="PTHR37023">
    <property type="entry name" value="TRANSPOSASE"/>
    <property type="match status" value="1"/>
</dbReference>
<dbReference type="Proteomes" id="UP000029846">
    <property type="component" value="Unassembled WGS sequence"/>
</dbReference>
<dbReference type="OrthoDB" id="6979325at2"/>
<protein>
    <submittedName>
        <fullName evidence="3 4">Transposase</fullName>
    </submittedName>
</protein>
<dbReference type="AlphaFoldDB" id="A0A099EUF1"/>
<reference evidence="4 6" key="3">
    <citation type="submission" date="2016-10" db="EMBL/GenBank/DDBJ databases">
        <authorList>
            <person name="de Groot N.N."/>
        </authorList>
    </citation>
    <scope>NUCLEOTIDE SEQUENCE [LARGE SCALE GENOMIC DNA]</scope>
    <source>
        <strain evidence="4 6">CGMCC 1.6117</strain>
    </source>
</reference>
<dbReference type="Pfam" id="PF14319">
    <property type="entry name" value="Zn_Tnp_IS91"/>
    <property type="match status" value="1"/>
</dbReference>
<dbReference type="EMBL" id="JRKN01000069">
    <property type="protein sequence ID" value="KGJ01642.1"/>
    <property type="molecule type" value="Genomic_DNA"/>
</dbReference>
<reference evidence="3 5" key="1">
    <citation type="submission" date="2014-09" db="EMBL/GenBank/DDBJ databases">
        <authorList>
            <person name="McGinnis J.M."/>
            <person name="Wolfgang W.J."/>
        </authorList>
    </citation>
    <scope>NUCLEOTIDE SEQUENCE [LARGE SCALE GENOMIC DNA]</scope>
    <source>
        <strain evidence="3 5">JCM 14014</strain>
    </source>
</reference>
<dbReference type="PANTHER" id="PTHR37023:SF1">
    <property type="entry name" value="ISSOD25 TRANSPOSASE TNPA_ISSOD25"/>
    <property type="match status" value="1"/>
</dbReference>
<dbReference type="Pfam" id="PF04986">
    <property type="entry name" value="Y2_Tnp"/>
    <property type="match status" value="1"/>
</dbReference>
<dbReference type="InterPro" id="IPR054832">
    <property type="entry name" value="transpos_IS91"/>
</dbReference>
<evidence type="ECO:0000259" key="2">
    <source>
        <dbReference type="Pfam" id="PF14319"/>
    </source>
</evidence>
<evidence type="ECO:0000313" key="4">
    <source>
        <dbReference type="EMBL" id="SFA61450.1"/>
    </source>
</evidence>
<proteinExistence type="predicted"/>
<dbReference type="STRING" id="376733.SAMN04487972_13619"/>
<dbReference type="NCBIfam" id="NF033538">
    <property type="entry name" value="transpos_IS91"/>
    <property type="match status" value="1"/>
</dbReference>
<evidence type="ECO:0000313" key="5">
    <source>
        <dbReference type="Proteomes" id="UP000029846"/>
    </source>
</evidence>
<evidence type="ECO:0000259" key="1">
    <source>
        <dbReference type="Pfam" id="PF04986"/>
    </source>
</evidence>
<evidence type="ECO:0000313" key="6">
    <source>
        <dbReference type="Proteomes" id="UP000182312"/>
    </source>
</evidence>